<organism evidence="1 2">
    <name type="scientific">Nocardia jiangsuensis</name>
    <dbReference type="NCBI Taxonomy" id="1691563"/>
    <lineage>
        <taxon>Bacteria</taxon>
        <taxon>Bacillati</taxon>
        <taxon>Actinomycetota</taxon>
        <taxon>Actinomycetes</taxon>
        <taxon>Mycobacteriales</taxon>
        <taxon>Nocardiaceae</taxon>
        <taxon>Nocardia</taxon>
    </lineage>
</organism>
<gene>
    <name evidence="1" type="ORF">ACFO0B_22505</name>
</gene>
<comment type="caution">
    <text evidence="1">The sequence shown here is derived from an EMBL/GenBank/DDBJ whole genome shotgun (WGS) entry which is preliminary data.</text>
</comment>
<dbReference type="RefSeq" id="WP_378614518.1">
    <property type="nucleotide sequence ID" value="NZ_JBHSAX010000017.1"/>
</dbReference>
<proteinExistence type="predicted"/>
<sequence length="59" mass="6252">MPTRTRTGELPVLGVADPAGLIDPRGTRFAFRPEPEPPRPQFAGAPLFGPEWLALGGLG</sequence>
<reference evidence="2" key="1">
    <citation type="journal article" date="2019" name="Int. J. Syst. Evol. Microbiol.">
        <title>The Global Catalogue of Microorganisms (GCM) 10K type strain sequencing project: providing services to taxonomists for standard genome sequencing and annotation.</title>
        <authorList>
            <consortium name="The Broad Institute Genomics Platform"/>
            <consortium name="The Broad Institute Genome Sequencing Center for Infectious Disease"/>
            <person name="Wu L."/>
            <person name="Ma J."/>
        </authorList>
    </citation>
    <scope>NUCLEOTIDE SEQUENCE [LARGE SCALE GENOMIC DNA]</scope>
    <source>
        <strain evidence="2">CGMCC 4.7330</strain>
    </source>
</reference>
<keyword evidence="2" id="KW-1185">Reference proteome</keyword>
<evidence type="ECO:0000313" key="1">
    <source>
        <dbReference type="EMBL" id="MFC3964768.1"/>
    </source>
</evidence>
<evidence type="ECO:0000313" key="2">
    <source>
        <dbReference type="Proteomes" id="UP001595696"/>
    </source>
</evidence>
<accession>A0ABV8DX93</accession>
<dbReference type="Proteomes" id="UP001595696">
    <property type="component" value="Unassembled WGS sequence"/>
</dbReference>
<name>A0ABV8DX93_9NOCA</name>
<protein>
    <submittedName>
        <fullName evidence="1">Uncharacterized protein</fullName>
    </submittedName>
</protein>
<dbReference type="EMBL" id="JBHSAX010000017">
    <property type="protein sequence ID" value="MFC3964768.1"/>
    <property type="molecule type" value="Genomic_DNA"/>
</dbReference>